<dbReference type="GO" id="GO:0016020">
    <property type="term" value="C:membrane"/>
    <property type="evidence" value="ECO:0007669"/>
    <property type="project" value="InterPro"/>
</dbReference>
<reference evidence="11" key="2">
    <citation type="submission" date="2005-10" db="EMBL/GenBank/DDBJ databases">
        <title>Occurrence of proton translocating pyrophosphatases in photosynthetic protists.</title>
        <authorList>
            <person name="Lopez-Maques R.L."/>
            <person name="Perez-Castineira J.R."/>
            <person name="Serrano A."/>
        </authorList>
    </citation>
    <scope>NUCLEOTIDE SEQUENCE</scope>
</reference>
<keyword evidence="8" id="KW-0406">Ion transport</keyword>
<evidence type="ECO:0000256" key="4">
    <source>
        <dbReference type="ARBA" id="ARBA00022692"/>
    </source>
</evidence>
<keyword evidence="9 10" id="KW-0472">Membrane</keyword>
<dbReference type="PANTHER" id="PTHR31998">
    <property type="entry name" value="K(+)-INSENSITIVE PYROPHOSPHATE-ENERGIZED PROTON PUMP"/>
    <property type="match status" value="1"/>
</dbReference>
<keyword evidence="4 10" id="KW-0812">Transmembrane</keyword>
<sequence>AGGISEMSDKPKEVRHSTNALDAVDNTTKAVIKVMPKHTAGLGQLALLATYSNHLQYFAANPRQYPYFAPIVGTISFDLSNPYVAPDLTHNGGLIPHMFGRIAMTTVGRAAGSIAEEVPRQLREDPGIKKGTSKPQHHARAVDLHTRAAIKQDDHSVTPPPSLAPLLVYFGGTPPISGSKTFFFRKQGKTSFLGVIVTGVLLVMTTGGAWDNA</sequence>
<dbReference type="Pfam" id="PF03030">
    <property type="entry name" value="H_PPase"/>
    <property type="match status" value="1"/>
</dbReference>
<feature type="non-terminal residue" evidence="11">
    <location>
        <position position="1"/>
    </location>
</feature>
<keyword evidence="5" id="KW-0460">Magnesium</keyword>
<keyword evidence="7 10" id="KW-1133">Transmembrane helix</keyword>
<dbReference type="GO" id="GO:0009678">
    <property type="term" value="F:diphosphate hydrolysis-driven proton transmembrane transporter activity"/>
    <property type="evidence" value="ECO:0007669"/>
    <property type="project" value="UniProtKB-EC"/>
</dbReference>
<keyword evidence="3" id="KW-0813">Transport</keyword>
<evidence type="ECO:0000256" key="10">
    <source>
        <dbReference type="SAM" id="Phobius"/>
    </source>
</evidence>
<name>Q3LEJ5_ENTHI</name>
<reference evidence="11" key="1">
    <citation type="submission" date="2004-09" db="EMBL/GenBank/DDBJ databases">
        <authorList>
            <person name="Lopez-Marques R.L."/>
        </authorList>
    </citation>
    <scope>NUCLEOTIDE SEQUENCE</scope>
</reference>
<gene>
    <name evidence="11" type="primary">vppII</name>
</gene>
<dbReference type="EC" id="7.1.3.1" evidence="2"/>
<evidence type="ECO:0000256" key="1">
    <source>
        <dbReference type="ARBA" id="ARBA00004127"/>
    </source>
</evidence>
<evidence type="ECO:0000256" key="2">
    <source>
        <dbReference type="ARBA" id="ARBA00013242"/>
    </source>
</evidence>
<evidence type="ECO:0000313" key="11">
    <source>
        <dbReference type="EMBL" id="CAH58652.1"/>
    </source>
</evidence>
<keyword evidence="11" id="KW-0378">Hydrolase</keyword>
<evidence type="ECO:0000256" key="9">
    <source>
        <dbReference type="ARBA" id="ARBA00023136"/>
    </source>
</evidence>
<protein>
    <recommendedName>
        <fullName evidence="2">H(+)-exporting diphosphatase</fullName>
        <ecNumber evidence="2">7.1.3.1</ecNumber>
    </recommendedName>
</protein>
<evidence type="ECO:0000256" key="8">
    <source>
        <dbReference type="ARBA" id="ARBA00023065"/>
    </source>
</evidence>
<evidence type="ECO:0000256" key="6">
    <source>
        <dbReference type="ARBA" id="ARBA00022967"/>
    </source>
</evidence>
<organism evidence="11">
    <name type="scientific">Entamoeba histolytica</name>
    <dbReference type="NCBI Taxonomy" id="5759"/>
    <lineage>
        <taxon>Eukaryota</taxon>
        <taxon>Amoebozoa</taxon>
        <taxon>Evosea</taxon>
        <taxon>Archamoebae</taxon>
        <taxon>Mastigamoebida</taxon>
        <taxon>Entamoebidae</taxon>
        <taxon>Entamoeba</taxon>
    </lineage>
</organism>
<evidence type="ECO:0000256" key="5">
    <source>
        <dbReference type="ARBA" id="ARBA00022842"/>
    </source>
</evidence>
<dbReference type="GO" id="GO:0012505">
    <property type="term" value="C:endomembrane system"/>
    <property type="evidence" value="ECO:0007669"/>
    <property type="project" value="UniProtKB-SubCell"/>
</dbReference>
<dbReference type="GO" id="GO:0004427">
    <property type="term" value="F:inorganic diphosphate phosphatase activity"/>
    <property type="evidence" value="ECO:0007669"/>
    <property type="project" value="InterPro"/>
</dbReference>
<dbReference type="InterPro" id="IPR004131">
    <property type="entry name" value="PPase-energised_H-pump"/>
</dbReference>
<dbReference type="AlphaFoldDB" id="Q3LEJ5"/>
<accession>Q3LEJ5</accession>
<feature type="non-terminal residue" evidence="11">
    <location>
        <position position="213"/>
    </location>
</feature>
<proteinExistence type="evidence at transcript level"/>
<feature type="transmembrane region" description="Helical" evidence="10">
    <location>
        <begin position="190"/>
        <end position="210"/>
    </location>
</feature>
<dbReference type="EMBL" id="AJ843175">
    <property type="protein sequence ID" value="CAH58652.1"/>
    <property type="molecule type" value="mRNA"/>
</dbReference>
<evidence type="ECO:0000256" key="7">
    <source>
        <dbReference type="ARBA" id="ARBA00022989"/>
    </source>
</evidence>
<evidence type="ECO:0000256" key="3">
    <source>
        <dbReference type="ARBA" id="ARBA00022448"/>
    </source>
</evidence>
<comment type="subcellular location">
    <subcellularLocation>
        <location evidence="1">Endomembrane system</location>
        <topology evidence="1">Multi-pass membrane protein</topology>
    </subcellularLocation>
</comment>
<keyword evidence="6" id="KW-1278">Translocase</keyword>